<feature type="domain" description="C1q" evidence="4">
    <location>
        <begin position="48"/>
        <end position="187"/>
    </location>
</feature>
<keyword evidence="2" id="KW-0964">Secreted</keyword>
<dbReference type="InterPro" id="IPR008983">
    <property type="entry name" value="Tumour_necrosis_fac-like_dom"/>
</dbReference>
<name>A0A3B5LWF7_9TELE</name>
<dbReference type="PANTHER" id="PTHR22923">
    <property type="entry name" value="CEREBELLIN-RELATED"/>
    <property type="match status" value="1"/>
</dbReference>
<protein>
    <recommendedName>
        <fullName evidence="4">C1q domain-containing protein</fullName>
    </recommendedName>
</protein>
<accession>A0A3B5LWF7</accession>
<dbReference type="Pfam" id="PF00386">
    <property type="entry name" value="C1q"/>
    <property type="match status" value="1"/>
</dbReference>
<dbReference type="PRINTS" id="PR00007">
    <property type="entry name" value="COMPLEMNTC1Q"/>
</dbReference>
<keyword evidence="6" id="KW-1185">Reference proteome</keyword>
<organism evidence="5 6">
    <name type="scientific">Xiphophorus couchianus</name>
    <name type="common">Monterrey platyfish</name>
    <dbReference type="NCBI Taxonomy" id="32473"/>
    <lineage>
        <taxon>Eukaryota</taxon>
        <taxon>Metazoa</taxon>
        <taxon>Chordata</taxon>
        <taxon>Craniata</taxon>
        <taxon>Vertebrata</taxon>
        <taxon>Euteleostomi</taxon>
        <taxon>Actinopterygii</taxon>
        <taxon>Neopterygii</taxon>
        <taxon>Teleostei</taxon>
        <taxon>Neoteleostei</taxon>
        <taxon>Acanthomorphata</taxon>
        <taxon>Ovalentaria</taxon>
        <taxon>Atherinomorphae</taxon>
        <taxon>Cyprinodontiformes</taxon>
        <taxon>Poeciliidae</taxon>
        <taxon>Poeciliinae</taxon>
        <taxon>Xiphophorus</taxon>
    </lineage>
</organism>
<dbReference type="InterPro" id="IPR001073">
    <property type="entry name" value="C1q_dom"/>
</dbReference>
<sequence>TIPTTYKVVKLICCSSQYCCPLLIIISFQRTQICLYFSSAEIQIIYCLSVKRVAFSASLLDLGSNTFGPFNTFTTLVFRNVVTNIGNAYNRNSGFFVAPVKGAYHFEFYICGPGSPSHLVSAVLVRNGEHIFIATETQPSHLAAAGNAATLLLEVGDVVFIRQYENSRISDSQNRHTTFSGHLLFTM</sequence>
<evidence type="ECO:0000256" key="2">
    <source>
        <dbReference type="ARBA" id="ARBA00022525"/>
    </source>
</evidence>
<dbReference type="Proteomes" id="UP000261380">
    <property type="component" value="Unplaced"/>
</dbReference>
<dbReference type="SMART" id="SM00110">
    <property type="entry name" value="C1Q"/>
    <property type="match status" value="1"/>
</dbReference>
<comment type="subcellular location">
    <subcellularLocation>
        <location evidence="1">Secreted</location>
    </subcellularLocation>
</comment>
<evidence type="ECO:0000256" key="3">
    <source>
        <dbReference type="ARBA" id="ARBA00022729"/>
    </source>
</evidence>
<dbReference type="PANTHER" id="PTHR22923:SF102">
    <property type="entry name" value="CEREBELLIN 13-RELATED"/>
    <property type="match status" value="1"/>
</dbReference>
<dbReference type="SUPFAM" id="SSF49842">
    <property type="entry name" value="TNF-like"/>
    <property type="match status" value="1"/>
</dbReference>
<keyword evidence="3" id="KW-0732">Signal</keyword>
<dbReference type="Gene3D" id="2.60.120.40">
    <property type="match status" value="1"/>
</dbReference>
<reference evidence="5" key="2">
    <citation type="submission" date="2025-09" db="UniProtKB">
        <authorList>
            <consortium name="Ensembl"/>
        </authorList>
    </citation>
    <scope>IDENTIFICATION</scope>
</reference>
<evidence type="ECO:0000256" key="1">
    <source>
        <dbReference type="ARBA" id="ARBA00004613"/>
    </source>
</evidence>
<dbReference type="GO" id="GO:0005576">
    <property type="term" value="C:extracellular region"/>
    <property type="evidence" value="ECO:0007669"/>
    <property type="project" value="UniProtKB-SubCell"/>
</dbReference>
<evidence type="ECO:0000313" key="5">
    <source>
        <dbReference type="Ensembl" id="ENSXCOP00000012174.1"/>
    </source>
</evidence>
<dbReference type="PROSITE" id="PS50871">
    <property type="entry name" value="C1Q"/>
    <property type="match status" value="1"/>
</dbReference>
<dbReference type="AlphaFoldDB" id="A0A3B5LWF7"/>
<evidence type="ECO:0000313" key="6">
    <source>
        <dbReference type="Proteomes" id="UP000261380"/>
    </source>
</evidence>
<proteinExistence type="predicted"/>
<dbReference type="GeneTree" id="ENSGT00940000163520"/>
<dbReference type="Ensembl" id="ENSXCOT00000012315.1">
    <property type="protein sequence ID" value="ENSXCOP00000012174.1"/>
    <property type="gene ID" value="ENSXCOG00000009211.1"/>
</dbReference>
<evidence type="ECO:0000259" key="4">
    <source>
        <dbReference type="PROSITE" id="PS50871"/>
    </source>
</evidence>
<dbReference type="InterPro" id="IPR050822">
    <property type="entry name" value="Cerebellin_Synaptic_Org"/>
</dbReference>
<reference evidence="5" key="1">
    <citation type="submission" date="2025-08" db="UniProtKB">
        <authorList>
            <consortium name="Ensembl"/>
        </authorList>
    </citation>
    <scope>IDENTIFICATION</scope>
</reference>